<dbReference type="Proteomes" id="UP000031408">
    <property type="component" value="Unassembled WGS sequence"/>
</dbReference>
<dbReference type="InterPro" id="IPR007367">
    <property type="entry name" value="DUF433"/>
</dbReference>
<gene>
    <name evidence="1" type="ORF">OI18_03555</name>
</gene>
<dbReference type="SUPFAM" id="SSF46689">
    <property type="entry name" value="Homeodomain-like"/>
    <property type="match status" value="1"/>
</dbReference>
<sequence>MSYQQYIKIKAEKRFGQPCITNTRITVFDILTWLATGMSFQEITEEYPEINEDHIKAALSFAAEREHVIRIPS</sequence>
<evidence type="ECO:0000313" key="2">
    <source>
        <dbReference type="Proteomes" id="UP000031408"/>
    </source>
</evidence>
<dbReference type="EMBL" id="JSVC01000003">
    <property type="protein sequence ID" value="KIC95967.1"/>
    <property type="molecule type" value="Genomic_DNA"/>
</dbReference>
<accession>A0A0C1L728</accession>
<dbReference type="InterPro" id="IPR036388">
    <property type="entry name" value="WH-like_DNA-bd_sf"/>
</dbReference>
<dbReference type="OrthoDB" id="9809515at2"/>
<proteinExistence type="predicted"/>
<dbReference type="PANTHER" id="PTHR34849">
    <property type="entry name" value="SSL5025 PROTEIN"/>
    <property type="match status" value="1"/>
</dbReference>
<dbReference type="AlphaFoldDB" id="A0A0C1L728"/>
<comment type="caution">
    <text evidence="1">The sequence shown here is derived from an EMBL/GenBank/DDBJ whole genome shotgun (WGS) entry which is preliminary data.</text>
</comment>
<dbReference type="PANTHER" id="PTHR34849:SF5">
    <property type="entry name" value="SSL2733 PROTEIN"/>
    <property type="match status" value="1"/>
</dbReference>
<dbReference type="InterPro" id="IPR009057">
    <property type="entry name" value="Homeodomain-like_sf"/>
</dbReference>
<name>A0A0C1L728_9BACT</name>
<reference evidence="1 2" key="1">
    <citation type="submission" date="2014-11" db="EMBL/GenBank/DDBJ databases">
        <title>Genome sequence of Flavihumibacter solisilvae 3-3.</title>
        <authorList>
            <person name="Zhou G."/>
            <person name="Li M."/>
            <person name="Wang G."/>
        </authorList>
    </citation>
    <scope>NUCLEOTIDE SEQUENCE [LARGE SCALE GENOMIC DNA]</scope>
    <source>
        <strain evidence="1 2">3-3</strain>
    </source>
</reference>
<organism evidence="1 2">
    <name type="scientific">Flavihumibacter solisilvae</name>
    <dbReference type="NCBI Taxonomy" id="1349421"/>
    <lineage>
        <taxon>Bacteria</taxon>
        <taxon>Pseudomonadati</taxon>
        <taxon>Bacteroidota</taxon>
        <taxon>Chitinophagia</taxon>
        <taxon>Chitinophagales</taxon>
        <taxon>Chitinophagaceae</taxon>
        <taxon>Flavihumibacter</taxon>
    </lineage>
</organism>
<keyword evidence="2" id="KW-1185">Reference proteome</keyword>
<evidence type="ECO:0008006" key="3">
    <source>
        <dbReference type="Google" id="ProtNLM"/>
    </source>
</evidence>
<dbReference type="Gene3D" id="1.10.10.10">
    <property type="entry name" value="Winged helix-like DNA-binding domain superfamily/Winged helix DNA-binding domain"/>
    <property type="match status" value="1"/>
</dbReference>
<evidence type="ECO:0000313" key="1">
    <source>
        <dbReference type="EMBL" id="KIC95967.1"/>
    </source>
</evidence>
<dbReference type="RefSeq" id="WP_039137302.1">
    <property type="nucleotide sequence ID" value="NZ_JSVC01000003.1"/>
</dbReference>
<protein>
    <recommendedName>
        <fullName evidence="3">Antitoxin</fullName>
    </recommendedName>
</protein>
<dbReference type="Pfam" id="PF04255">
    <property type="entry name" value="DUF433"/>
    <property type="match status" value="1"/>
</dbReference>
<dbReference type="STRING" id="1349421.OI18_03555"/>